<evidence type="ECO:0000313" key="2">
    <source>
        <dbReference type="EMBL" id="PSL04655.1"/>
    </source>
</evidence>
<gene>
    <name evidence="2" type="ORF">CLV30_105121</name>
</gene>
<comment type="caution">
    <text evidence="2">The sequence shown here is derived from an EMBL/GenBank/DDBJ whole genome shotgun (WGS) entry which is preliminary data.</text>
</comment>
<accession>A0A2P8E5B0</accession>
<dbReference type="Proteomes" id="UP000243528">
    <property type="component" value="Unassembled WGS sequence"/>
</dbReference>
<dbReference type="PANTHER" id="PTHR43566">
    <property type="entry name" value="CONSERVED PROTEIN"/>
    <property type="match status" value="1"/>
</dbReference>
<keyword evidence="3" id="KW-1185">Reference proteome</keyword>
<dbReference type="Pfam" id="PF13635">
    <property type="entry name" value="DUF4143"/>
    <property type="match status" value="1"/>
</dbReference>
<feature type="domain" description="DUF4143" evidence="1">
    <location>
        <begin position="2"/>
        <end position="157"/>
    </location>
</feature>
<dbReference type="InterPro" id="IPR025420">
    <property type="entry name" value="DUF4143"/>
</dbReference>
<dbReference type="RefSeq" id="WP_106536855.1">
    <property type="nucleotide sequence ID" value="NZ_PYGE01000005.1"/>
</dbReference>
<dbReference type="EMBL" id="PYGE01000005">
    <property type="protein sequence ID" value="PSL04655.1"/>
    <property type="molecule type" value="Genomic_DNA"/>
</dbReference>
<dbReference type="AlphaFoldDB" id="A0A2P8E5B0"/>
<sequence length="218" mass="23488">MAEVRMENELRHVLSLLAARNCHELVLADLANDSGLHRDTVANYVALLQALYLVVLVPASATNATTRAKKRPKVLFTDTGLAAHLSGASAAVFNPAVNDPMAGALFESLVIGEVYKQSQWSGRSVDIAHFRDRAGAEVDLIVEEHGTRRVAGIEVKLTATPLAKHARHLAGLRDRLGERFTIGLVVHSGSQTLPLGERLWAVPVSTLWRADPAPEVGA</sequence>
<dbReference type="PANTHER" id="PTHR43566:SF2">
    <property type="entry name" value="DUF4143 DOMAIN-CONTAINING PROTEIN"/>
    <property type="match status" value="1"/>
</dbReference>
<dbReference type="OrthoDB" id="128089at2"/>
<organism evidence="2 3">
    <name type="scientific">Haloactinopolyspora alba</name>
    <dbReference type="NCBI Taxonomy" id="648780"/>
    <lineage>
        <taxon>Bacteria</taxon>
        <taxon>Bacillati</taxon>
        <taxon>Actinomycetota</taxon>
        <taxon>Actinomycetes</taxon>
        <taxon>Jiangellales</taxon>
        <taxon>Jiangellaceae</taxon>
        <taxon>Haloactinopolyspora</taxon>
    </lineage>
</organism>
<reference evidence="2 3" key="1">
    <citation type="submission" date="2018-03" db="EMBL/GenBank/DDBJ databases">
        <title>Genomic Encyclopedia of Archaeal and Bacterial Type Strains, Phase II (KMG-II): from individual species to whole genera.</title>
        <authorList>
            <person name="Goeker M."/>
        </authorList>
    </citation>
    <scope>NUCLEOTIDE SEQUENCE [LARGE SCALE GENOMIC DNA]</scope>
    <source>
        <strain evidence="2 3">DSM 45211</strain>
    </source>
</reference>
<name>A0A2P8E5B0_9ACTN</name>
<proteinExistence type="predicted"/>
<evidence type="ECO:0000259" key="1">
    <source>
        <dbReference type="Pfam" id="PF13635"/>
    </source>
</evidence>
<evidence type="ECO:0000313" key="3">
    <source>
        <dbReference type="Proteomes" id="UP000243528"/>
    </source>
</evidence>
<protein>
    <submittedName>
        <fullName evidence="2">Uncharacterized protein DUF4143</fullName>
    </submittedName>
</protein>